<dbReference type="Pfam" id="PF02875">
    <property type="entry name" value="Mur_ligase_C"/>
    <property type="match status" value="1"/>
</dbReference>
<dbReference type="Gene3D" id="3.40.50.720">
    <property type="entry name" value="NAD(P)-binding Rossmann-like Domain"/>
    <property type="match status" value="1"/>
</dbReference>
<dbReference type="InterPro" id="IPR005758">
    <property type="entry name" value="UDP-N-AcMur_Ala_ligase_MurC"/>
</dbReference>
<evidence type="ECO:0000259" key="15">
    <source>
        <dbReference type="Pfam" id="PF01225"/>
    </source>
</evidence>
<keyword evidence="19" id="KW-1185">Reference proteome</keyword>
<evidence type="ECO:0000259" key="17">
    <source>
        <dbReference type="Pfam" id="PF08245"/>
    </source>
</evidence>
<evidence type="ECO:0000313" key="18">
    <source>
        <dbReference type="EMBL" id="EHM10002.1"/>
    </source>
</evidence>
<comment type="pathway">
    <text evidence="2 14">Cell wall biogenesis; peptidoglycan biosynthesis.</text>
</comment>
<keyword evidence="5 14" id="KW-0436">Ligase</keyword>
<dbReference type="GO" id="GO:0005737">
    <property type="term" value="C:cytoplasm"/>
    <property type="evidence" value="ECO:0007669"/>
    <property type="project" value="UniProtKB-SubCell"/>
</dbReference>
<dbReference type="GO" id="GO:0009252">
    <property type="term" value="P:peptidoglycan biosynthetic process"/>
    <property type="evidence" value="ECO:0007669"/>
    <property type="project" value="UniProtKB-UniRule"/>
</dbReference>
<dbReference type="InterPro" id="IPR036615">
    <property type="entry name" value="Mur_ligase_C_dom_sf"/>
</dbReference>
<evidence type="ECO:0000256" key="10">
    <source>
        <dbReference type="ARBA" id="ARBA00022984"/>
    </source>
</evidence>
<comment type="subcellular location">
    <subcellularLocation>
        <location evidence="1 14">Cytoplasm</location>
    </subcellularLocation>
</comment>
<keyword evidence="6 14" id="KW-0132">Cell division</keyword>
<dbReference type="InterPro" id="IPR004101">
    <property type="entry name" value="Mur_ligase_C"/>
</dbReference>
<dbReference type="HOGENOM" id="CLU_028104_2_2_0"/>
<evidence type="ECO:0000256" key="5">
    <source>
        <dbReference type="ARBA" id="ARBA00022598"/>
    </source>
</evidence>
<feature type="domain" description="Mur ligase C-terminal" evidence="16">
    <location>
        <begin position="326"/>
        <end position="456"/>
    </location>
</feature>
<evidence type="ECO:0000313" key="19">
    <source>
        <dbReference type="Proteomes" id="UP000005730"/>
    </source>
</evidence>
<dbReference type="PANTHER" id="PTHR43445:SF3">
    <property type="entry name" value="UDP-N-ACETYLMURAMATE--L-ALANINE LIGASE"/>
    <property type="match status" value="1"/>
</dbReference>
<protein>
    <recommendedName>
        <fullName evidence="3 14">UDP-N-acetylmuramate--L-alanine ligase</fullName>
        <ecNumber evidence="3 14">6.3.2.8</ecNumber>
    </recommendedName>
    <alternativeName>
        <fullName evidence="14">UDP-N-acetylmuramoyl-L-alanine synthetase</fullName>
    </alternativeName>
</protein>
<evidence type="ECO:0000256" key="3">
    <source>
        <dbReference type="ARBA" id="ARBA00012211"/>
    </source>
</evidence>
<dbReference type="SUPFAM" id="SSF51984">
    <property type="entry name" value="MurCD N-terminal domain"/>
    <property type="match status" value="1"/>
</dbReference>
<accession>H0URR3</accession>
<evidence type="ECO:0000256" key="7">
    <source>
        <dbReference type="ARBA" id="ARBA00022741"/>
    </source>
</evidence>
<dbReference type="NCBIfam" id="TIGR01082">
    <property type="entry name" value="murC"/>
    <property type="match status" value="1"/>
</dbReference>
<reference evidence="18 19" key="1">
    <citation type="submission" date="2011-10" db="EMBL/GenBank/DDBJ databases">
        <title>The Noncontiguous Finished genome of Thermanaerovibrio velox DSM 12556.</title>
        <authorList>
            <consortium name="US DOE Joint Genome Institute (JGI-PGF)"/>
            <person name="Lucas S."/>
            <person name="Copeland A."/>
            <person name="Lapidus A."/>
            <person name="Glavina del Rio T."/>
            <person name="Dalin E."/>
            <person name="Tice H."/>
            <person name="Bruce D."/>
            <person name="Goodwin L."/>
            <person name="Pitluck S."/>
            <person name="Peters L."/>
            <person name="Mikhailova N."/>
            <person name="Teshima H."/>
            <person name="Kyrpides N."/>
            <person name="Mavromatis K."/>
            <person name="Ivanova N."/>
            <person name="Markowitz V."/>
            <person name="Cheng J.-F."/>
            <person name="Hugenholtz P."/>
            <person name="Woyke T."/>
            <person name="Wu D."/>
            <person name="Spring S."/>
            <person name="Brambilla E.-M."/>
            <person name="Klenk H.-P."/>
            <person name="Eisen J.A."/>
        </authorList>
    </citation>
    <scope>NUCLEOTIDE SEQUENCE [LARGE SCALE GENOMIC DNA]</scope>
    <source>
        <strain evidence="18 19">DSM 12556</strain>
    </source>
</reference>
<dbReference type="PANTHER" id="PTHR43445">
    <property type="entry name" value="UDP-N-ACETYLMURAMATE--L-ALANINE LIGASE-RELATED"/>
    <property type="match status" value="1"/>
</dbReference>
<dbReference type="STRING" id="926567.TheveDRAFT_0865"/>
<feature type="domain" description="Mur ligase N-terminal catalytic" evidence="15">
    <location>
        <begin position="14"/>
        <end position="114"/>
    </location>
</feature>
<evidence type="ECO:0000256" key="1">
    <source>
        <dbReference type="ARBA" id="ARBA00004496"/>
    </source>
</evidence>
<feature type="domain" description="Mur ligase central" evidence="17">
    <location>
        <begin position="119"/>
        <end position="304"/>
    </location>
</feature>
<evidence type="ECO:0000259" key="16">
    <source>
        <dbReference type="Pfam" id="PF02875"/>
    </source>
</evidence>
<evidence type="ECO:0000256" key="11">
    <source>
        <dbReference type="ARBA" id="ARBA00023306"/>
    </source>
</evidence>
<dbReference type="EMBL" id="CM001377">
    <property type="protein sequence ID" value="EHM10002.1"/>
    <property type="molecule type" value="Genomic_DNA"/>
</dbReference>
<dbReference type="GO" id="GO:0005524">
    <property type="term" value="F:ATP binding"/>
    <property type="evidence" value="ECO:0007669"/>
    <property type="project" value="UniProtKB-UniRule"/>
</dbReference>
<keyword evidence="4 14" id="KW-0963">Cytoplasm</keyword>
<dbReference type="GO" id="GO:0008360">
    <property type="term" value="P:regulation of cell shape"/>
    <property type="evidence" value="ECO:0007669"/>
    <property type="project" value="UniProtKB-KW"/>
</dbReference>
<keyword evidence="12 14" id="KW-0961">Cell wall biogenesis/degradation</keyword>
<dbReference type="Pfam" id="PF08245">
    <property type="entry name" value="Mur_ligase_M"/>
    <property type="match status" value="1"/>
</dbReference>
<dbReference type="HAMAP" id="MF_00046">
    <property type="entry name" value="MurC"/>
    <property type="match status" value="1"/>
</dbReference>
<dbReference type="eggNOG" id="COG0773">
    <property type="taxonomic scope" value="Bacteria"/>
</dbReference>
<evidence type="ECO:0000256" key="14">
    <source>
        <dbReference type="HAMAP-Rule" id="MF_00046"/>
    </source>
</evidence>
<organism evidence="18 19">
    <name type="scientific">Thermanaerovibrio velox DSM 12556</name>
    <dbReference type="NCBI Taxonomy" id="926567"/>
    <lineage>
        <taxon>Bacteria</taxon>
        <taxon>Thermotogati</taxon>
        <taxon>Synergistota</taxon>
        <taxon>Synergistia</taxon>
        <taxon>Synergistales</taxon>
        <taxon>Synergistaceae</taxon>
        <taxon>Thermanaerovibrio</taxon>
    </lineage>
</organism>
<gene>
    <name evidence="14" type="primary">murC</name>
    <name evidence="18" type="ORF">TheveDRAFT_0865</name>
</gene>
<dbReference type="InterPro" id="IPR000713">
    <property type="entry name" value="Mur_ligase_N"/>
</dbReference>
<keyword evidence="9 14" id="KW-0133">Cell shape</keyword>
<dbReference type="SUPFAM" id="SSF53623">
    <property type="entry name" value="MurD-like peptide ligases, catalytic domain"/>
    <property type="match status" value="1"/>
</dbReference>
<dbReference type="GO" id="GO:0008763">
    <property type="term" value="F:UDP-N-acetylmuramate-L-alanine ligase activity"/>
    <property type="evidence" value="ECO:0007669"/>
    <property type="project" value="UniProtKB-UniRule"/>
</dbReference>
<dbReference type="Pfam" id="PF01225">
    <property type="entry name" value="Mur_ligase"/>
    <property type="match status" value="1"/>
</dbReference>
<sequence length="484" mass="51188">MLKMPSNGLGCGTKIHLMGIGGAGMSGLALLLKGMGCQVSGCDAAKTSYSKKLVQGGMEVLMGHDEAHIGRFMPDLLVYTSAIEDSHPEIVEARRLGVTVAKRAEVLSAIFNSKRGFGVAGTHGKTTTSSMLALIAERHGISPTVAIGGELCDIGCNAKLGTGDVMVAELDESDGSFELFEPEVAVVTNVDWDHVDHYGSVHDVLDAFLRFVGGMKDGGALVICADDGGNQELLRRIEFRDKCIRVLKYGWGTSWDWGAANVCHIDGGGVAADVYRDGKFCGELRLRVSGEHNVLNALGACAAAEMMGVPFKASSSILSSFSGAKRRFQRVGSSGGVDVFDDYGHHPREIQATINAARGAFPGRRLIVVFQPHRYTRTSAMYGDFARVLALADKALVLPIYPADEKPISGVSSSLIVDNFPEGASSPVLCGSFDEAVNTLSGFCRQGDVVLTVGAGNVSCLGERIVNALGEGRRLNDEVAVGSR</sequence>
<comment type="similarity">
    <text evidence="14">Belongs to the MurCDEF family.</text>
</comment>
<dbReference type="Gene3D" id="3.90.190.20">
    <property type="entry name" value="Mur ligase, C-terminal domain"/>
    <property type="match status" value="1"/>
</dbReference>
<dbReference type="UniPathway" id="UPA00219"/>
<keyword evidence="7 14" id="KW-0547">Nucleotide-binding</keyword>
<evidence type="ECO:0000256" key="6">
    <source>
        <dbReference type="ARBA" id="ARBA00022618"/>
    </source>
</evidence>
<dbReference type="EC" id="6.3.2.8" evidence="3 14"/>
<evidence type="ECO:0000256" key="2">
    <source>
        <dbReference type="ARBA" id="ARBA00004752"/>
    </source>
</evidence>
<keyword evidence="10 14" id="KW-0573">Peptidoglycan synthesis</keyword>
<comment type="function">
    <text evidence="14">Cell wall formation.</text>
</comment>
<comment type="catalytic activity">
    <reaction evidence="13 14">
        <text>UDP-N-acetyl-alpha-D-muramate + L-alanine + ATP = UDP-N-acetyl-alpha-D-muramoyl-L-alanine + ADP + phosphate + H(+)</text>
        <dbReference type="Rhea" id="RHEA:23372"/>
        <dbReference type="ChEBI" id="CHEBI:15378"/>
        <dbReference type="ChEBI" id="CHEBI:30616"/>
        <dbReference type="ChEBI" id="CHEBI:43474"/>
        <dbReference type="ChEBI" id="CHEBI:57972"/>
        <dbReference type="ChEBI" id="CHEBI:70757"/>
        <dbReference type="ChEBI" id="CHEBI:83898"/>
        <dbReference type="ChEBI" id="CHEBI:456216"/>
        <dbReference type="EC" id="6.3.2.8"/>
    </reaction>
</comment>
<keyword evidence="8 14" id="KW-0067">ATP-binding</keyword>
<keyword evidence="11 14" id="KW-0131">Cell cycle</keyword>
<dbReference type="GO" id="GO:0071555">
    <property type="term" value="P:cell wall organization"/>
    <property type="evidence" value="ECO:0007669"/>
    <property type="project" value="UniProtKB-KW"/>
</dbReference>
<dbReference type="Proteomes" id="UP000005730">
    <property type="component" value="Chromosome"/>
</dbReference>
<evidence type="ECO:0000256" key="4">
    <source>
        <dbReference type="ARBA" id="ARBA00022490"/>
    </source>
</evidence>
<proteinExistence type="inferred from homology"/>
<evidence type="ECO:0000256" key="12">
    <source>
        <dbReference type="ARBA" id="ARBA00023316"/>
    </source>
</evidence>
<evidence type="ECO:0000256" key="8">
    <source>
        <dbReference type="ARBA" id="ARBA00022840"/>
    </source>
</evidence>
<dbReference type="InterPro" id="IPR036565">
    <property type="entry name" value="Mur-like_cat_sf"/>
</dbReference>
<dbReference type="Gene3D" id="3.40.1190.10">
    <property type="entry name" value="Mur-like, catalytic domain"/>
    <property type="match status" value="1"/>
</dbReference>
<dbReference type="AlphaFoldDB" id="H0URR3"/>
<feature type="binding site" evidence="14">
    <location>
        <begin position="121"/>
        <end position="127"/>
    </location>
    <ligand>
        <name>ATP</name>
        <dbReference type="ChEBI" id="CHEBI:30616"/>
    </ligand>
</feature>
<name>H0URR3_9BACT</name>
<dbReference type="GO" id="GO:0051301">
    <property type="term" value="P:cell division"/>
    <property type="evidence" value="ECO:0007669"/>
    <property type="project" value="UniProtKB-KW"/>
</dbReference>
<evidence type="ECO:0000256" key="13">
    <source>
        <dbReference type="ARBA" id="ARBA00047833"/>
    </source>
</evidence>
<dbReference type="InterPro" id="IPR013221">
    <property type="entry name" value="Mur_ligase_cen"/>
</dbReference>
<dbReference type="InterPro" id="IPR050061">
    <property type="entry name" value="MurCDEF_pg_biosynth"/>
</dbReference>
<evidence type="ECO:0000256" key="9">
    <source>
        <dbReference type="ARBA" id="ARBA00022960"/>
    </source>
</evidence>
<dbReference type="SUPFAM" id="SSF53244">
    <property type="entry name" value="MurD-like peptide ligases, peptide-binding domain"/>
    <property type="match status" value="1"/>
</dbReference>